<accession>A0A9W3BQ14</accession>
<dbReference type="InterPro" id="IPR038915">
    <property type="entry name" value="PRR29-like"/>
</dbReference>
<dbReference type="PANTHER" id="PTHR28604:SF3">
    <property type="match status" value="1"/>
</dbReference>
<organism evidence="3 4">
    <name type="scientific">Biomphalaria glabrata</name>
    <name type="common">Bloodfluke planorb</name>
    <name type="synonym">Freshwater snail</name>
    <dbReference type="NCBI Taxonomy" id="6526"/>
    <lineage>
        <taxon>Eukaryota</taxon>
        <taxon>Metazoa</taxon>
        <taxon>Spiralia</taxon>
        <taxon>Lophotrochozoa</taxon>
        <taxon>Mollusca</taxon>
        <taxon>Gastropoda</taxon>
        <taxon>Heterobranchia</taxon>
        <taxon>Euthyneura</taxon>
        <taxon>Panpulmonata</taxon>
        <taxon>Hygrophila</taxon>
        <taxon>Lymnaeoidea</taxon>
        <taxon>Planorbidae</taxon>
        <taxon>Biomphalaria</taxon>
    </lineage>
</organism>
<evidence type="ECO:0000313" key="4">
    <source>
        <dbReference type="RefSeq" id="XP_055901590.1"/>
    </source>
</evidence>
<proteinExistence type="predicted"/>
<evidence type="ECO:0000259" key="2">
    <source>
        <dbReference type="Pfam" id="PF15248"/>
    </source>
</evidence>
<protein>
    <submittedName>
        <fullName evidence="4">Uncharacterized protein LOC106052884 isoform X1</fullName>
    </submittedName>
</protein>
<keyword evidence="3" id="KW-1185">Reference proteome</keyword>
<dbReference type="OrthoDB" id="5969023at2759"/>
<feature type="compositionally biased region" description="Basic and acidic residues" evidence="1">
    <location>
        <begin position="25"/>
        <end position="36"/>
    </location>
</feature>
<dbReference type="OMA" id="TESMHEN"/>
<name>A0A9W3BQ14_BIOGL</name>
<gene>
    <name evidence="4" type="primary">LOC106052884</name>
</gene>
<dbReference type="InterPro" id="IPR027904">
    <property type="entry name" value="DUF4587"/>
</dbReference>
<dbReference type="Pfam" id="PF15248">
    <property type="entry name" value="DUF4587"/>
    <property type="match status" value="1"/>
</dbReference>
<reference evidence="4" key="1">
    <citation type="submission" date="2025-08" db="UniProtKB">
        <authorList>
            <consortium name="RefSeq"/>
        </authorList>
    </citation>
    <scope>IDENTIFICATION</scope>
</reference>
<feature type="compositionally biased region" description="Basic and acidic residues" evidence="1">
    <location>
        <begin position="64"/>
        <end position="73"/>
    </location>
</feature>
<feature type="domain" description="DUF4587" evidence="2">
    <location>
        <begin position="198"/>
        <end position="255"/>
    </location>
</feature>
<dbReference type="Proteomes" id="UP001165740">
    <property type="component" value="Chromosome 11"/>
</dbReference>
<evidence type="ECO:0000313" key="3">
    <source>
        <dbReference type="Proteomes" id="UP001165740"/>
    </source>
</evidence>
<dbReference type="PANTHER" id="PTHR28604">
    <property type="match status" value="1"/>
</dbReference>
<dbReference type="RefSeq" id="XP_055901590.1">
    <property type="nucleotide sequence ID" value="XM_056045615.1"/>
</dbReference>
<feature type="region of interest" description="Disordered" evidence="1">
    <location>
        <begin position="367"/>
        <end position="399"/>
    </location>
</feature>
<dbReference type="GeneID" id="106052884"/>
<sequence length="593" mass="67460">MATDTESIHDNMTRLRMRMVQQKLDNEREKLQRPESEASENGYESQLKLQQAMLRRQELLDKIRQEQLDDKRPRTYTPRRRYTPSLLLPPPSRRSLPDINTKQYHFGYYGNGNNNTNNTDMAQVKHIIEHQFKQAPQPSYSLPPIQTQAIQPIVQPLIYFPQPVAQTELVQIPAVHQTLAYPALTVRSTDRKDTMFNKSDFMDMMMLQNAQMHHMVMQQMMLHQLPGARPATMPFVEPAAPVALMRPAPSVYHHHINSQPNFMPPMDYRGMGGNGGYYGRSLGRRPFNRRSMPPIGNRAPVDSYSYRTPVVRTDNKGGARPSSVFLFGIILKEIVAALHRIYLNPSGNIYPVMQDIIGPGAQDLSQLLYAPGPAQDGPRGRGRGRGGGGGGGGGRDDPRGQLIQILQYVIENLIYHMTEIMPKTGVLGTHKKAAVFEMIKSGKRFPDGYFWQIELDRLEFDGNGRTVNVGNLEAFILLVGIFLSRSFITTLLMKPVDYGLSNETLSDTAERNLKILASCLLFLVRRVSVRRESPMLPMPGEVARYVFADEEMRPIHLRLRRTYEYCENLLREWGSEYIKRLRQAGTTTTTTTT</sequence>
<feature type="region of interest" description="Disordered" evidence="1">
    <location>
        <begin position="64"/>
        <end position="97"/>
    </location>
</feature>
<dbReference type="AlphaFoldDB" id="A0A9W3BQ14"/>
<feature type="region of interest" description="Disordered" evidence="1">
    <location>
        <begin position="25"/>
        <end position="46"/>
    </location>
</feature>
<evidence type="ECO:0000256" key="1">
    <source>
        <dbReference type="SAM" id="MobiDB-lite"/>
    </source>
</evidence>